<keyword evidence="3" id="KW-1185">Reference proteome</keyword>
<accession>A0A4D7JKU9</accession>
<dbReference type="KEGG" id="fpf:DCC35_16470"/>
<gene>
    <name evidence="2" type="ORF">DCC35_16470</name>
</gene>
<dbReference type="OrthoDB" id="981456at2"/>
<keyword evidence="1" id="KW-0732">Signal</keyword>
<evidence type="ECO:0008006" key="4">
    <source>
        <dbReference type="Google" id="ProtNLM"/>
    </source>
</evidence>
<dbReference type="Proteomes" id="UP000298616">
    <property type="component" value="Chromosome"/>
</dbReference>
<feature type="signal peptide" evidence="1">
    <location>
        <begin position="1"/>
        <end position="20"/>
    </location>
</feature>
<evidence type="ECO:0000313" key="3">
    <source>
        <dbReference type="Proteomes" id="UP000298616"/>
    </source>
</evidence>
<sequence length="221" mass="24723">MPKFLSLISVFILFSFSLNAQDTTKTESIEKKEKLFMITGGPMAYRGDLGNGYDQFRFNFSAAYHSLNYKTLHFAVNLMAGSISGGSFSTRAAVDNTNSYFKSSIISIYPEINWWFIDSDQWKGGLGAGIGIIRFDPEDAEGNRLLDIPQTRNQNETYGNISAVIPLTFTIQYYPYDYLGITAAAGFLNPTTDYLDNISERGTQNLADNILFFRAGIVIKQ</sequence>
<dbReference type="AlphaFoldDB" id="A0A4D7JKU9"/>
<reference evidence="2 3" key="1">
    <citation type="submission" date="2018-04" db="EMBL/GenBank/DDBJ databases">
        <title>Complete genome uncultured novel isolate.</title>
        <authorList>
            <person name="Merlino G."/>
        </authorList>
    </citation>
    <scope>NUCLEOTIDE SEQUENCE [LARGE SCALE GENOMIC DNA]</scope>
    <source>
        <strain evidence="3">R1DC9</strain>
    </source>
</reference>
<evidence type="ECO:0000313" key="2">
    <source>
        <dbReference type="EMBL" id="QCK16221.1"/>
    </source>
</evidence>
<dbReference type="EMBL" id="CP028923">
    <property type="protein sequence ID" value="QCK16221.1"/>
    <property type="molecule type" value="Genomic_DNA"/>
</dbReference>
<proteinExistence type="predicted"/>
<feature type="chain" id="PRO_5020252671" description="Outer membrane protein beta-barrel domain-containing protein" evidence="1">
    <location>
        <begin position="21"/>
        <end position="221"/>
    </location>
</feature>
<organism evidence="2 3">
    <name type="scientific">Mangrovivirga cuniculi</name>
    <dbReference type="NCBI Taxonomy" id="2715131"/>
    <lineage>
        <taxon>Bacteria</taxon>
        <taxon>Pseudomonadati</taxon>
        <taxon>Bacteroidota</taxon>
        <taxon>Cytophagia</taxon>
        <taxon>Cytophagales</taxon>
        <taxon>Mangrovivirgaceae</taxon>
        <taxon>Mangrovivirga</taxon>
    </lineage>
</organism>
<dbReference type="RefSeq" id="WP_137091816.1">
    <property type="nucleotide sequence ID" value="NZ_CP028923.1"/>
</dbReference>
<name>A0A4D7JKU9_9BACT</name>
<evidence type="ECO:0000256" key="1">
    <source>
        <dbReference type="SAM" id="SignalP"/>
    </source>
</evidence>
<protein>
    <recommendedName>
        <fullName evidence="4">Outer membrane protein beta-barrel domain-containing protein</fullName>
    </recommendedName>
</protein>